<dbReference type="eggNOG" id="COG1524">
    <property type="taxonomic scope" value="Bacteria"/>
</dbReference>
<dbReference type="STRING" id="1305737.GCA_000526355_02557"/>
<dbReference type="AlphaFoldDB" id="A0A0P8C010"/>
<comment type="caution">
    <text evidence="1">The sequence shown here is derived from an EMBL/GenBank/DDBJ whole genome shotgun (WGS) entry which is preliminary data.</text>
</comment>
<gene>
    <name evidence="1" type="ORF">HLUCCX10_08580</name>
</gene>
<organism evidence="1 2">
    <name type="scientific">Algoriphagus marincola HL-49</name>
    <dbReference type="NCBI Taxonomy" id="1305737"/>
    <lineage>
        <taxon>Bacteria</taxon>
        <taxon>Pseudomonadati</taxon>
        <taxon>Bacteroidota</taxon>
        <taxon>Cytophagia</taxon>
        <taxon>Cytophagales</taxon>
        <taxon>Cyclobacteriaceae</taxon>
        <taxon>Algoriphagus</taxon>
    </lineage>
</organism>
<proteinExistence type="predicted"/>
<reference evidence="1 2" key="1">
    <citation type="submission" date="2015-09" db="EMBL/GenBank/DDBJ databases">
        <title>Identification and resolution of microdiversity through metagenomic sequencing of parallel consortia.</title>
        <authorList>
            <person name="Nelson W.C."/>
            <person name="Romine M.F."/>
            <person name="Lindemann S.R."/>
        </authorList>
    </citation>
    <scope>NUCLEOTIDE SEQUENCE [LARGE SCALE GENOMIC DNA]</scope>
    <source>
        <strain evidence="1">HL-49</strain>
    </source>
</reference>
<protein>
    <submittedName>
        <fullName evidence="1">PglZ domain</fullName>
    </submittedName>
</protein>
<dbReference type="PATRIC" id="fig|1305737.6.peg.2343"/>
<evidence type="ECO:0000313" key="2">
    <source>
        <dbReference type="Proteomes" id="UP000050421"/>
    </source>
</evidence>
<dbReference type="Pfam" id="PF08665">
    <property type="entry name" value="PglZ"/>
    <property type="match status" value="1"/>
</dbReference>
<name>A0A0P8C010_9BACT</name>
<dbReference type="EMBL" id="LJXT01000046">
    <property type="protein sequence ID" value="KPQ15862.1"/>
    <property type="molecule type" value="Genomic_DNA"/>
</dbReference>
<dbReference type="Proteomes" id="UP000050421">
    <property type="component" value="Unassembled WGS sequence"/>
</dbReference>
<accession>A0A0P8C010</accession>
<sequence>MLWQDAIHTALSLDNGQPKVISDHTGVLLHDSFTSYLQAHSISFQLCHTVADMLPLSNKPEPRLILTSIEKVPAFICNDRECKSFHFKDLPINGDAYRALKQYSTEQVIQLLEVVYLSDRHTPINQSNIDALLAKANRLQSEKQFNVLLEQLNQLTTEEPGIISLTEASALIGQLNYLSYINGKEISQEVYVKVDQWSRPFFVQNGMEQVFYASTPKRPLSVDKIIPHLKANKHEKVALLCLDCMGFTEWNLLKAHLELGESAWDEKAVFAMLPSVTSISRLAIYEGKREVYNHKAPGRPAEAKALAENFAPQHTTYLTESDTITSDKLLGYDVVSILYNFFDELAHAVQFPPGVEDKTPYLNAAKDYLQKSSIKRDIQLLKEEGYTVYLCSDHGSIVAKGNGKRIEKYLIDGFAKRAVIIQTNNSELLDMEQINIPFENDKKVVLPEGRTMFTYKDKIEVNHGGITLEEMIVPFIKLN</sequence>
<dbReference type="OrthoDB" id="9769734at2"/>
<evidence type="ECO:0000313" key="1">
    <source>
        <dbReference type="EMBL" id="KPQ15862.1"/>
    </source>
</evidence>